<evidence type="ECO:0000256" key="2">
    <source>
        <dbReference type="ARBA" id="ARBA00022475"/>
    </source>
</evidence>
<dbReference type="EMBL" id="JBJQND010000003">
    <property type="protein sequence ID" value="KAL3883789.1"/>
    <property type="molecule type" value="Genomic_DNA"/>
</dbReference>
<feature type="transmembrane region" description="Helical" evidence="10">
    <location>
        <begin position="140"/>
        <end position="162"/>
    </location>
</feature>
<dbReference type="InterPro" id="IPR051880">
    <property type="entry name" value="GPC_Orphan_Receptors"/>
</dbReference>
<feature type="transmembrane region" description="Helical" evidence="10">
    <location>
        <begin position="294"/>
        <end position="316"/>
    </location>
</feature>
<evidence type="ECO:0000256" key="6">
    <source>
        <dbReference type="ARBA" id="ARBA00023136"/>
    </source>
</evidence>
<name>A0ABD3XBY9_SINWO</name>
<keyword evidence="2" id="KW-1003">Cell membrane</keyword>
<dbReference type="PANTHER" id="PTHR24245">
    <property type="entry name" value="G-PROTEIN COUPLED RECEPTOR"/>
    <property type="match status" value="1"/>
</dbReference>
<feature type="domain" description="G-protein coupled receptors family 1 profile" evidence="11">
    <location>
        <begin position="41"/>
        <end position="314"/>
    </location>
</feature>
<sequence length="359" mass="40342">MDVLQNVTNETETYDFSEIPLEVKIPFAFILLIIIAIGCGGNMIAFLLVYKKTSMRSAINLLLANMALADMFLGIVSMPFIFSTIVSKLHIHGIITCVCFSTLQNIFVSVSISTLMTISVDRYLIIVHRRDKLTPRSAKVLIGMSWTVSSILFIFPMFFILITTSKLDDMICVIISRTTTIYSAYHIVIAIAVFFVPFSVMTYTYSRIQITVRKNARRIHVSHGSSISVSVTQYSCKLGLPAIVKPYKGVADLNFKRRAFKTIFILFFTCVLFWLPYAIYLTLVGSASTRQREIAIIALICVGFTKSASNPIIYAARIKKYREACFKILPLPPKIPISLRVITKKRVNPGSLYECSEAT</sequence>
<organism evidence="12 13">
    <name type="scientific">Sinanodonta woodiana</name>
    <name type="common">Chinese pond mussel</name>
    <name type="synonym">Anodonta woodiana</name>
    <dbReference type="NCBI Taxonomy" id="1069815"/>
    <lineage>
        <taxon>Eukaryota</taxon>
        <taxon>Metazoa</taxon>
        <taxon>Spiralia</taxon>
        <taxon>Lophotrochozoa</taxon>
        <taxon>Mollusca</taxon>
        <taxon>Bivalvia</taxon>
        <taxon>Autobranchia</taxon>
        <taxon>Heteroconchia</taxon>
        <taxon>Palaeoheterodonta</taxon>
        <taxon>Unionida</taxon>
        <taxon>Unionoidea</taxon>
        <taxon>Unionidae</taxon>
        <taxon>Unioninae</taxon>
        <taxon>Sinanodonta</taxon>
    </lineage>
</organism>
<dbReference type="Gene3D" id="1.20.1070.10">
    <property type="entry name" value="Rhodopsin 7-helix transmembrane proteins"/>
    <property type="match status" value="1"/>
</dbReference>
<evidence type="ECO:0000256" key="8">
    <source>
        <dbReference type="ARBA" id="ARBA00023224"/>
    </source>
</evidence>
<feature type="transmembrane region" description="Helical" evidence="10">
    <location>
        <begin position="25"/>
        <end position="50"/>
    </location>
</feature>
<evidence type="ECO:0000256" key="7">
    <source>
        <dbReference type="ARBA" id="ARBA00023170"/>
    </source>
</evidence>
<protein>
    <recommendedName>
        <fullName evidence="11">G-protein coupled receptors family 1 profile domain-containing protein</fullName>
    </recommendedName>
</protein>
<evidence type="ECO:0000313" key="12">
    <source>
        <dbReference type="EMBL" id="KAL3883789.1"/>
    </source>
</evidence>
<evidence type="ECO:0000256" key="5">
    <source>
        <dbReference type="ARBA" id="ARBA00023040"/>
    </source>
</evidence>
<dbReference type="PANTHER" id="PTHR24245:SF0">
    <property type="entry name" value="G-PROTEIN COUPLED RECEPTORS FAMILY 1 PROFILE DOMAIN-CONTAINING PROTEIN"/>
    <property type="match status" value="1"/>
</dbReference>
<feature type="transmembrane region" description="Helical" evidence="10">
    <location>
        <begin position="182"/>
        <end position="205"/>
    </location>
</feature>
<accession>A0ABD3XBY9</accession>
<proteinExistence type="inferred from homology"/>
<dbReference type="AlphaFoldDB" id="A0ABD3XBY9"/>
<dbReference type="GO" id="GO:0005886">
    <property type="term" value="C:plasma membrane"/>
    <property type="evidence" value="ECO:0007669"/>
    <property type="project" value="UniProtKB-SubCell"/>
</dbReference>
<keyword evidence="7 9" id="KW-0675">Receptor</keyword>
<dbReference type="GO" id="GO:0004930">
    <property type="term" value="F:G protein-coupled receptor activity"/>
    <property type="evidence" value="ECO:0007669"/>
    <property type="project" value="UniProtKB-KW"/>
</dbReference>
<dbReference type="Pfam" id="PF00001">
    <property type="entry name" value="7tm_1"/>
    <property type="match status" value="1"/>
</dbReference>
<evidence type="ECO:0000313" key="13">
    <source>
        <dbReference type="Proteomes" id="UP001634394"/>
    </source>
</evidence>
<keyword evidence="3 9" id="KW-0812">Transmembrane</keyword>
<gene>
    <name evidence="12" type="ORF">ACJMK2_030020</name>
</gene>
<dbReference type="PROSITE" id="PS50262">
    <property type="entry name" value="G_PROTEIN_RECEP_F1_2"/>
    <property type="match status" value="1"/>
</dbReference>
<evidence type="ECO:0000256" key="10">
    <source>
        <dbReference type="SAM" id="Phobius"/>
    </source>
</evidence>
<dbReference type="Proteomes" id="UP001634394">
    <property type="component" value="Unassembled WGS sequence"/>
</dbReference>
<dbReference type="InterPro" id="IPR017452">
    <property type="entry name" value="GPCR_Rhodpsn_7TM"/>
</dbReference>
<feature type="transmembrane region" description="Helical" evidence="10">
    <location>
        <begin position="263"/>
        <end position="282"/>
    </location>
</feature>
<dbReference type="SUPFAM" id="SSF81321">
    <property type="entry name" value="Family A G protein-coupled receptor-like"/>
    <property type="match status" value="1"/>
</dbReference>
<dbReference type="PRINTS" id="PR00237">
    <property type="entry name" value="GPCRRHODOPSN"/>
</dbReference>
<comment type="subcellular location">
    <subcellularLocation>
        <location evidence="1">Cell membrane</location>
        <topology evidence="1">Multi-pass membrane protein</topology>
    </subcellularLocation>
</comment>
<comment type="similarity">
    <text evidence="9">Belongs to the G-protein coupled receptor 1 family.</text>
</comment>
<dbReference type="PROSITE" id="PS00237">
    <property type="entry name" value="G_PROTEIN_RECEP_F1_1"/>
    <property type="match status" value="1"/>
</dbReference>
<dbReference type="InterPro" id="IPR000276">
    <property type="entry name" value="GPCR_Rhodpsn"/>
</dbReference>
<keyword evidence="6 10" id="KW-0472">Membrane</keyword>
<evidence type="ECO:0000256" key="3">
    <source>
        <dbReference type="ARBA" id="ARBA00022692"/>
    </source>
</evidence>
<evidence type="ECO:0000259" key="11">
    <source>
        <dbReference type="PROSITE" id="PS50262"/>
    </source>
</evidence>
<comment type="caution">
    <text evidence="12">The sequence shown here is derived from an EMBL/GenBank/DDBJ whole genome shotgun (WGS) entry which is preliminary data.</text>
</comment>
<evidence type="ECO:0000256" key="1">
    <source>
        <dbReference type="ARBA" id="ARBA00004651"/>
    </source>
</evidence>
<feature type="transmembrane region" description="Helical" evidence="10">
    <location>
        <begin position="62"/>
        <end position="85"/>
    </location>
</feature>
<feature type="transmembrane region" description="Helical" evidence="10">
    <location>
        <begin position="91"/>
        <end position="119"/>
    </location>
</feature>
<keyword evidence="8 9" id="KW-0807">Transducer</keyword>
<evidence type="ECO:0000256" key="4">
    <source>
        <dbReference type="ARBA" id="ARBA00022989"/>
    </source>
</evidence>
<keyword evidence="13" id="KW-1185">Reference proteome</keyword>
<keyword evidence="5 9" id="KW-0297">G-protein coupled receptor</keyword>
<keyword evidence="4 10" id="KW-1133">Transmembrane helix</keyword>
<reference evidence="12 13" key="1">
    <citation type="submission" date="2024-11" db="EMBL/GenBank/DDBJ databases">
        <title>Chromosome-level genome assembly of the freshwater bivalve Anodonta woodiana.</title>
        <authorList>
            <person name="Chen X."/>
        </authorList>
    </citation>
    <scope>NUCLEOTIDE SEQUENCE [LARGE SCALE GENOMIC DNA]</scope>
    <source>
        <strain evidence="12">MN2024</strain>
        <tissue evidence="12">Gills</tissue>
    </source>
</reference>
<evidence type="ECO:0000256" key="9">
    <source>
        <dbReference type="RuleBase" id="RU000688"/>
    </source>
</evidence>